<dbReference type="InterPro" id="IPR033949">
    <property type="entry name" value="CobQ_GATase1"/>
</dbReference>
<dbReference type="HAMAP" id="MF_02213">
    <property type="entry name" value="Lipid_II_synth_GatD"/>
    <property type="match status" value="1"/>
</dbReference>
<name>A0A857DMK0_9FIRM</name>
<dbReference type="InterPro" id="IPR029062">
    <property type="entry name" value="Class_I_gatase-like"/>
</dbReference>
<comment type="function">
    <text evidence="2">The lipid II isoglutaminyl synthase complex catalyzes the formation of alpha-D-isoglutamine in the cell wall lipid II stem peptide. The GatD subunit catalyzes the hydrolysis of glutamine to glutamate and ammonia. The resulting ammonia molecule is channeled to the active site of MurT.</text>
</comment>
<feature type="domain" description="CobB/CobQ-like glutamine amidotransferase" evidence="3">
    <location>
        <begin position="4"/>
        <end position="216"/>
    </location>
</feature>
<accession>A0A857DMK0</accession>
<dbReference type="PANTHER" id="PTHR21343">
    <property type="entry name" value="DETHIOBIOTIN SYNTHETASE"/>
    <property type="match status" value="1"/>
</dbReference>
<dbReference type="Proteomes" id="UP000430508">
    <property type="component" value="Chromosome"/>
</dbReference>
<keyword evidence="1 2" id="KW-0315">Glutamine amidotransferase</keyword>
<keyword evidence="2" id="KW-0133">Cell shape</keyword>
<dbReference type="EC" id="6.3.5.13" evidence="2"/>
<reference evidence="4 5" key="1">
    <citation type="submission" date="2019-12" db="EMBL/GenBank/DDBJ databases">
        <title>Sequence classification of anaerobic respiratory reductive dehalogenases: First we see many, then we see few.</title>
        <authorList>
            <person name="Molenda O."/>
            <person name="Puentes Jacome L.A."/>
            <person name="Cao X."/>
            <person name="Nesbo C.L."/>
            <person name="Tang S."/>
            <person name="Morson N."/>
            <person name="Patron J."/>
            <person name="Lomheim L."/>
            <person name="Wishart D.S."/>
            <person name="Edwards E.A."/>
        </authorList>
    </citation>
    <scope>NUCLEOTIDE SEQUENCE [LARGE SCALE GENOMIC DNA]</scope>
    <source>
        <strain evidence="4 5">12DCA</strain>
    </source>
</reference>
<dbReference type="RefSeq" id="WP_019225278.1">
    <property type="nucleotide sequence ID" value="NZ_CP046996.1"/>
</dbReference>
<keyword evidence="2" id="KW-0573">Peptidoglycan synthesis</keyword>
<dbReference type="SUPFAM" id="SSF52317">
    <property type="entry name" value="Class I glutamine amidotransferase-like"/>
    <property type="match status" value="1"/>
</dbReference>
<proteinExistence type="inferred from homology"/>
<dbReference type="PROSITE" id="PS51274">
    <property type="entry name" value="GATASE_COBBQ"/>
    <property type="match status" value="1"/>
</dbReference>
<feature type="active site" description="Nucleophile" evidence="2">
    <location>
        <position position="93"/>
    </location>
</feature>
<comment type="subunit">
    <text evidence="2">Forms a heterodimer with MurT.</text>
</comment>
<sequence>MKLTIFHLYPDLLDLYGDRGNVLALAARCRWRGIDVEIRRISLGEEMDFSEADILFLGGGSDREQSLLVQDLSTRSSELKAAIDDGLVMLTICGGYQLLGLYYQTGDGKKIPGLGILDFYTIAGNKRLIGNVIVEMAPELLSSVSGNILRQTDGVEVFNTMVGFENHSGKTYLGSELNSLGRALRGYGNNGEDLQEGVWYKNVFGTYLHGPLLPKNPHITDLLLGLATKRKNPAYQLEILGDSLEKAAHHAVIERFLTAGFRAGPK</sequence>
<keyword evidence="2" id="KW-0378">Hydrolase</keyword>
<dbReference type="Pfam" id="PF07685">
    <property type="entry name" value="GATase_3"/>
    <property type="match status" value="1"/>
</dbReference>
<dbReference type="AlphaFoldDB" id="A0A857DMK0"/>
<protein>
    <recommendedName>
        <fullName evidence="2">Lipid II isoglutaminyl synthase (glutamine-hydrolyzing) subunit GatD</fullName>
        <ecNumber evidence="2">6.3.5.13</ecNumber>
    </recommendedName>
    <alternativeName>
        <fullName evidence="2">Lipid II isoglutaminyl synthase glutaminase subunit</fullName>
        <ecNumber evidence="2">3.5.1.2</ecNumber>
    </alternativeName>
</protein>
<keyword evidence="4" id="KW-0808">Transferase</keyword>
<dbReference type="GO" id="GO:0004359">
    <property type="term" value="F:glutaminase activity"/>
    <property type="evidence" value="ECO:0007669"/>
    <property type="project" value="UniProtKB-UniRule"/>
</dbReference>
<dbReference type="CDD" id="cd01750">
    <property type="entry name" value="GATase1_CobQ"/>
    <property type="match status" value="1"/>
</dbReference>
<evidence type="ECO:0000313" key="4">
    <source>
        <dbReference type="EMBL" id="QHA01316.1"/>
    </source>
</evidence>
<dbReference type="Gene3D" id="3.40.50.880">
    <property type="match status" value="1"/>
</dbReference>
<comment type="catalytic activity">
    <reaction evidence="2">
        <text>beta-D-GlcNAc-(1-&gt;4)-Mur2Ac(oyl-L-Ala-gamma-D-Glu-L-Lys-D-Ala-D-Ala)-di-trans,octa-cis-undecaprenyl diphosphate + L-glutamine + ATP + H2O = beta-D-GlcNAc-(1-&gt;4)-Mur2Ac(oyl-L-Ala-D-isoglutaminyl-L-Lys-D-Ala-D-Ala)-di-trans,octa-cis-undecaprenyl diphosphate + L-glutamate + ADP + phosphate + H(+)</text>
        <dbReference type="Rhea" id="RHEA:57928"/>
        <dbReference type="ChEBI" id="CHEBI:15377"/>
        <dbReference type="ChEBI" id="CHEBI:15378"/>
        <dbReference type="ChEBI" id="CHEBI:29985"/>
        <dbReference type="ChEBI" id="CHEBI:30616"/>
        <dbReference type="ChEBI" id="CHEBI:43474"/>
        <dbReference type="ChEBI" id="CHEBI:58359"/>
        <dbReference type="ChEBI" id="CHEBI:60033"/>
        <dbReference type="ChEBI" id="CHEBI:62233"/>
        <dbReference type="ChEBI" id="CHEBI:456216"/>
        <dbReference type="EC" id="6.3.5.13"/>
    </reaction>
</comment>
<feature type="active site" evidence="2">
    <location>
        <position position="209"/>
    </location>
</feature>
<dbReference type="GO" id="GO:0140282">
    <property type="term" value="F:carbon-nitrogen ligase activity on lipid II"/>
    <property type="evidence" value="ECO:0007669"/>
    <property type="project" value="UniProtKB-UniRule"/>
</dbReference>
<keyword evidence="2" id="KW-0436">Ligase</keyword>
<comment type="catalytic activity">
    <reaction evidence="2">
        <text>L-glutamine + H2O = L-glutamate + NH4(+)</text>
        <dbReference type="Rhea" id="RHEA:15889"/>
        <dbReference type="ChEBI" id="CHEBI:15377"/>
        <dbReference type="ChEBI" id="CHEBI:28938"/>
        <dbReference type="ChEBI" id="CHEBI:29985"/>
        <dbReference type="ChEBI" id="CHEBI:58359"/>
        <dbReference type="EC" id="3.5.1.2"/>
    </reaction>
</comment>
<gene>
    <name evidence="2" type="primary">gatD</name>
    <name evidence="4" type="ORF">GQ588_12025</name>
</gene>
<dbReference type="GO" id="GO:0008360">
    <property type="term" value="P:regulation of cell shape"/>
    <property type="evidence" value="ECO:0007669"/>
    <property type="project" value="UniProtKB-KW"/>
</dbReference>
<dbReference type="EC" id="3.5.1.2" evidence="2"/>
<dbReference type="GO" id="GO:0016740">
    <property type="term" value="F:transferase activity"/>
    <property type="evidence" value="ECO:0007669"/>
    <property type="project" value="UniProtKB-KW"/>
</dbReference>
<comment type="similarity">
    <text evidence="2">Belongs to the CobB/CobQ family. GatD subfamily.</text>
</comment>
<comment type="pathway">
    <text evidence="2">Cell wall biogenesis; peptidoglycan biosynthesis.</text>
</comment>
<keyword evidence="2" id="KW-0961">Cell wall biogenesis/degradation</keyword>
<dbReference type="GO" id="GO:0009236">
    <property type="term" value="P:cobalamin biosynthetic process"/>
    <property type="evidence" value="ECO:0007669"/>
    <property type="project" value="InterPro"/>
</dbReference>
<dbReference type="InterPro" id="IPR043702">
    <property type="entry name" value="Lipid_II_synth_GatD"/>
</dbReference>
<evidence type="ECO:0000256" key="2">
    <source>
        <dbReference type="HAMAP-Rule" id="MF_02213"/>
    </source>
</evidence>
<organism evidence="4 5">
    <name type="scientific">Dehalobacter restrictus</name>
    <dbReference type="NCBI Taxonomy" id="55583"/>
    <lineage>
        <taxon>Bacteria</taxon>
        <taxon>Bacillati</taxon>
        <taxon>Bacillota</taxon>
        <taxon>Clostridia</taxon>
        <taxon>Eubacteriales</taxon>
        <taxon>Desulfitobacteriaceae</taxon>
        <taxon>Dehalobacter</taxon>
    </lineage>
</organism>
<dbReference type="GO" id="GO:0071555">
    <property type="term" value="P:cell wall organization"/>
    <property type="evidence" value="ECO:0007669"/>
    <property type="project" value="UniProtKB-KW"/>
</dbReference>
<dbReference type="UniPathway" id="UPA00219"/>
<evidence type="ECO:0000259" key="3">
    <source>
        <dbReference type="Pfam" id="PF07685"/>
    </source>
</evidence>
<feature type="binding site" evidence="2">
    <location>
        <position position="127"/>
    </location>
    <ligand>
        <name>substrate</name>
    </ligand>
</feature>
<dbReference type="InterPro" id="IPR011698">
    <property type="entry name" value="GATase_3"/>
</dbReference>
<dbReference type="EMBL" id="CP046996">
    <property type="protein sequence ID" value="QHA01316.1"/>
    <property type="molecule type" value="Genomic_DNA"/>
</dbReference>
<dbReference type="PANTHER" id="PTHR21343:SF9">
    <property type="entry name" value="LIPID II ISOGLUTAMINYL SYNTHASE (GLUTAMINE-HYDROLYZING) SUBUNIT GATD"/>
    <property type="match status" value="1"/>
</dbReference>
<dbReference type="GO" id="GO:0009252">
    <property type="term" value="P:peptidoglycan biosynthetic process"/>
    <property type="evidence" value="ECO:0007669"/>
    <property type="project" value="UniProtKB-UniRule"/>
</dbReference>
<evidence type="ECO:0000256" key="1">
    <source>
        <dbReference type="ARBA" id="ARBA00022962"/>
    </source>
</evidence>
<evidence type="ECO:0000313" key="5">
    <source>
        <dbReference type="Proteomes" id="UP000430508"/>
    </source>
</evidence>